<dbReference type="Proteomes" id="UP000460715">
    <property type="component" value="Unassembled WGS sequence"/>
</dbReference>
<feature type="compositionally biased region" description="Basic residues" evidence="1">
    <location>
        <begin position="1"/>
        <end position="15"/>
    </location>
</feature>
<feature type="compositionally biased region" description="Gly residues" evidence="1">
    <location>
        <begin position="140"/>
        <end position="151"/>
    </location>
</feature>
<evidence type="ECO:0000313" key="4">
    <source>
        <dbReference type="Proteomes" id="UP000460715"/>
    </source>
</evidence>
<feature type="compositionally biased region" description="Low complexity" evidence="1">
    <location>
        <begin position="21"/>
        <end position="33"/>
    </location>
</feature>
<feature type="compositionally biased region" description="Low complexity" evidence="1">
    <location>
        <begin position="120"/>
        <end position="139"/>
    </location>
</feature>
<keyword evidence="4" id="KW-1185">Reference proteome</keyword>
<accession>A0A845BEW6</accession>
<protein>
    <submittedName>
        <fullName evidence="3">DUF4157 domain-containing protein</fullName>
    </submittedName>
</protein>
<dbReference type="Pfam" id="PF13699">
    <property type="entry name" value="eCIS_core"/>
    <property type="match status" value="1"/>
</dbReference>
<feature type="region of interest" description="Disordered" evidence="1">
    <location>
        <begin position="242"/>
        <end position="262"/>
    </location>
</feature>
<feature type="region of interest" description="Disordered" evidence="1">
    <location>
        <begin position="1"/>
        <end position="155"/>
    </location>
</feature>
<dbReference type="OrthoDB" id="7387101at2"/>
<comment type="caution">
    <text evidence="3">The sequence shown here is derived from an EMBL/GenBank/DDBJ whole genome shotgun (WGS) entry which is preliminary data.</text>
</comment>
<organism evidence="3 4">
    <name type="scientific">Teichococcus coralli</name>
    <dbReference type="NCBI Taxonomy" id="2545983"/>
    <lineage>
        <taxon>Bacteria</taxon>
        <taxon>Pseudomonadati</taxon>
        <taxon>Pseudomonadota</taxon>
        <taxon>Alphaproteobacteria</taxon>
        <taxon>Acetobacterales</taxon>
        <taxon>Roseomonadaceae</taxon>
        <taxon>Roseomonas</taxon>
    </lineage>
</organism>
<dbReference type="EMBL" id="SNVJ01000020">
    <property type="protein sequence ID" value="MXP65368.1"/>
    <property type="molecule type" value="Genomic_DNA"/>
</dbReference>
<dbReference type="AlphaFoldDB" id="A0A845BEW6"/>
<feature type="compositionally biased region" description="Low complexity" evidence="1">
    <location>
        <begin position="96"/>
        <end position="112"/>
    </location>
</feature>
<reference evidence="3 4" key="1">
    <citation type="submission" date="2019-03" db="EMBL/GenBank/DDBJ databases">
        <title>Roseomonas sp. a novel Roseomonas species isolated from Sea whip Gorgonian.</title>
        <authorList>
            <person name="Li F."/>
            <person name="Pan X."/>
            <person name="Huang S."/>
            <person name="Li Z."/>
            <person name="Meng B."/>
        </authorList>
    </citation>
    <scope>NUCLEOTIDE SEQUENCE [LARGE SCALE GENOMIC DNA]</scope>
    <source>
        <strain evidence="3 4">M0104</strain>
    </source>
</reference>
<dbReference type="InterPro" id="IPR025295">
    <property type="entry name" value="eCIS_core_dom"/>
</dbReference>
<evidence type="ECO:0000313" key="3">
    <source>
        <dbReference type="EMBL" id="MXP65368.1"/>
    </source>
</evidence>
<dbReference type="RefSeq" id="WP_160938778.1">
    <property type="nucleotide sequence ID" value="NZ_SNVJ01000020.1"/>
</dbReference>
<name>A0A845BEW6_9PROT</name>
<evidence type="ECO:0000256" key="1">
    <source>
        <dbReference type="SAM" id="MobiDB-lite"/>
    </source>
</evidence>
<proteinExistence type="predicted"/>
<sequence>MAQHKRVRRRARARKGVPVLRRAPSRAAAGAQAEVKKRLPAGEAVTVGAAKDPAEKAAEQVAKAAVRARPEPGKAGAAEVPHPAVKPRPAKPDSPPARAGEHAAAARAAARADAPRQAEDQAALTRPVARRMPAAPAACGSGGAAPSGAGGAPARANRVAEAALGAGQPLPARERRFFEPRLGADLSAVRLHAGAEGAEAANRMEARAFALGDHLAFAPGEAQNLSTPAGRDLLAHELAHVVSETGEARRRRKPDRPGGRKG</sequence>
<feature type="domain" description="eCIS core" evidence="2">
    <location>
        <begin position="169"/>
        <end position="246"/>
    </location>
</feature>
<evidence type="ECO:0000259" key="2">
    <source>
        <dbReference type="Pfam" id="PF13699"/>
    </source>
</evidence>
<gene>
    <name evidence="3" type="ORF">E0493_18635</name>
</gene>